<dbReference type="FunCoup" id="Q54PL5">
    <property type="interactions" value="1"/>
</dbReference>
<dbReference type="PaxDb" id="44689-DDB0235310"/>
<dbReference type="PROSITE" id="PS50287">
    <property type="entry name" value="SRCR_2"/>
    <property type="match status" value="1"/>
</dbReference>
<comment type="similarity">
    <text evidence="1">Belongs to the expansin family. Expansin A subfamily.</text>
</comment>
<dbReference type="PANTHER" id="PTHR31836">
    <property type="match status" value="1"/>
</dbReference>
<dbReference type="Proteomes" id="UP000002195">
    <property type="component" value="Unassembled WGS sequence"/>
</dbReference>
<dbReference type="InParanoid" id="Q54PL5"/>
<keyword evidence="8" id="KW-0675">Receptor</keyword>
<dbReference type="InterPro" id="IPR036779">
    <property type="entry name" value="LysM_dom_sf"/>
</dbReference>
<evidence type="ECO:0000256" key="3">
    <source>
        <dbReference type="ARBA" id="ARBA00023157"/>
    </source>
</evidence>
<dbReference type="EMBL" id="AAFI02000066">
    <property type="protein sequence ID" value="EAL65201.2"/>
    <property type="molecule type" value="Genomic_DNA"/>
</dbReference>
<dbReference type="SMART" id="SM00257">
    <property type="entry name" value="LysM"/>
    <property type="match status" value="2"/>
</dbReference>
<evidence type="ECO:0000256" key="1">
    <source>
        <dbReference type="ARBA" id="ARBA00005392"/>
    </source>
</evidence>
<reference evidence="8 9" key="1">
    <citation type="journal article" date="2005" name="Nature">
        <title>The genome of the social amoeba Dictyostelium discoideum.</title>
        <authorList>
            <consortium name="The Dictyostelium discoideum Sequencing Consortium"/>
            <person name="Eichinger L."/>
            <person name="Pachebat J.A."/>
            <person name="Glockner G."/>
            <person name="Rajandream M.A."/>
            <person name="Sucgang R."/>
            <person name="Berriman M."/>
            <person name="Song J."/>
            <person name="Olsen R."/>
            <person name="Szafranski K."/>
            <person name="Xu Q."/>
            <person name="Tunggal B."/>
            <person name="Kummerfeld S."/>
            <person name="Madera M."/>
            <person name="Konfortov B.A."/>
            <person name="Rivero F."/>
            <person name="Bankier A.T."/>
            <person name="Lehmann R."/>
            <person name="Hamlin N."/>
            <person name="Davies R."/>
            <person name="Gaudet P."/>
            <person name="Fey P."/>
            <person name="Pilcher K."/>
            <person name="Chen G."/>
            <person name="Saunders D."/>
            <person name="Sodergren E."/>
            <person name="Davis P."/>
            <person name="Kerhornou A."/>
            <person name="Nie X."/>
            <person name="Hall N."/>
            <person name="Anjard C."/>
            <person name="Hemphill L."/>
            <person name="Bason N."/>
            <person name="Farbrother P."/>
            <person name="Desany B."/>
            <person name="Just E."/>
            <person name="Morio T."/>
            <person name="Rost R."/>
            <person name="Churcher C."/>
            <person name="Cooper J."/>
            <person name="Haydock S."/>
            <person name="van Driessche N."/>
            <person name="Cronin A."/>
            <person name="Goodhead I."/>
            <person name="Muzny D."/>
            <person name="Mourier T."/>
            <person name="Pain A."/>
            <person name="Lu M."/>
            <person name="Harper D."/>
            <person name="Lindsay R."/>
            <person name="Hauser H."/>
            <person name="James K."/>
            <person name="Quiles M."/>
            <person name="Madan Babu M."/>
            <person name="Saito T."/>
            <person name="Buchrieser C."/>
            <person name="Wardroper A."/>
            <person name="Felder M."/>
            <person name="Thangavelu M."/>
            <person name="Johnson D."/>
            <person name="Knights A."/>
            <person name="Loulseged H."/>
            <person name="Mungall K."/>
            <person name="Oliver K."/>
            <person name="Price C."/>
            <person name="Quail M.A."/>
            <person name="Urushihara H."/>
            <person name="Hernandez J."/>
            <person name="Rabbinowitsch E."/>
            <person name="Steffen D."/>
            <person name="Sanders M."/>
            <person name="Ma J."/>
            <person name="Kohara Y."/>
            <person name="Sharp S."/>
            <person name="Simmonds M."/>
            <person name="Spiegler S."/>
            <person name="Tivey A."/>
            <person name="Sugano S."/>
            <person name="White B."/>
            <person name="Walker D."/>
            <person name="Woodward J."/>
            <person name="Winckler T."/>
            <person name="Tanaka Y."/>
            <person name="Shaulsky G."/>
            <person name="Schleicher M."/>
            <person name="Weinstock G."/>
            <person name="Rosenthal A."/>
            <person name="Cox E.C."/>
            <person name="Chisholm R.L."/>
            <person name="Gibbs R."/>
            <person name="Loomis W.F."/>
            <person name="Platzer M."/>
            <person name="Kay R.R."/>
            <person name="Williams J."/>
            <person name="Dear P.H."/>
            <person name="Noegel A.A."/>
            <person name="Barrell B."/>
            <person name="Kuspa A."/>
        </authorList>
    </citation>
    <scope>NUCLEOTIDE SEQUENCE [LARGE SCALE GENOMIC DNA]</scope>
    <source>
        <strain evidence="8 9">AX4</strain>
    </source>
</reference>
<accession>Q54PL5</accession>
<dbReference type="KEGG" id="ddi:DDB_G0284549"/>
<evidence type="ECO:0000256" key="2">
    <source>
        <dbReference type="ARBA" id="ARBA00022729"/>
    </source>
</evidence>
<dbReference type="CDD" id="cd22273">
    <property type="entry name" value="DPBB_SPI-like"/>
    <property type="match status" value="1"/>
</dbReference>
<dbReference type="Pfam" id="PF01476">
    <property type="entry name" value="LysM"/>
    <property type="match status" value="2"/>
</dbReference>
<feature type="domain" description="SRCR" evidence="6">
    <location>
        <begin position="119"/>
        <end position="247"/>
    </location>
</feature>
<gene>
    <name evidence="8" type="ORF">DDB_G0284549</name>
</gene>
<dbReference type="InterPro" id="IPR036908">
    <property type="entry name" value="RlpA-like_sf"/>
</dbReference>
<dbReference type="GO" id="GO:0016020">
    <property type="term" value="C:membrane"/>
    <property type="evidence" value="ECO:0007669"/>
    <property type="project" value="InterPro"/>
</dbReference>
<dbReference type="VEuPathDB" id="AmoebaDB:DDB_G0284549"/>
<dbReference type="InterPro" id="IPR048197">
    <property type="entry name" value="Papain_inhib"/>
</dbReference>
<feature type="chain" id="PRO_5004250200" evidence="5">
    <location>
        <begin position="22"/>
        <end position="258"/>
    </location>
</feature>
<dbReference type="dictyBase" id="DDB_G0284549">
    <property type="gene designation" value="dduF"/>
</dbReference>
<dbReference type="AlphaFoldDB" id="Q54PL5"/>
<evidence type="ECO:0000313" key="8">
    <source>
        <dbReference type="EMBL" id="EAL65201.2"/>
    </source>
</evidence>
<proteinExistence type="inferred from homology"/>
<feature type="signal peptide" evidence="5">
    <location>
        <begin position="1"/>
        <end position="21"/>
    </location>
</feature>
<name>Q54PL5_DICDI</name>
<protein>
    <submittedName>
        <fullName evidence="8">Speract/scavenger receptor domain-containing protein</fullName>
    </submittedName>
</protein>
<dbReference type="GeneID" id="8624610"/>
<dbReference type="OMA" id="QVWTAKC"/>
<keyword evidence="3" id="KW-1015">Disulfide bond</keyword>
<dbReference type="InterPro" id="IPR051477">
    <property type="entry name" value="Expansin_CellWall"/>
</dbReference>
<dbReference type="SUPFAM" id="SSF50685">
    <property type="entry name" value="Barwin-like endoglucanases"/>
    <property type="match status" value="1"/>
</dbReference>
<dbReference type="Gene3D" id="3.10.350.10">
    <property type="entry name" value="LysM domain"/>
    <property type="match status" value="2"/>
</dbReference>
<evidence type="ECO:0000256" key="5">
    <source>
        <dbReference type="SAM" id="SignalP"/>
    </source>
</evidence>
<organism evidence="8 9">
    <name type="scientific">Dictyostelium discoideum</name>
    <name type="common">Social amoeba</name>
    <dbReference type="NCBI Taxonomy" id="44689"/>
    <lineage>
        <taxon>Eukaryota</taxon>
        <taxon>Amoebozoa</taxon>
        <taxon>Evosea</taxon>
        <taxon>Eumycetozoa</taxon>
        <taxon>Dictyostelia</taxon>
        <taxon>Dictyosteliales</taxon>
        <taxon>Dictyosteliaceae</taxon>
        <taxon>Dictyostelium</taxon>
    </lineage>
</organism>
<dbReference type="InterPro" id="IPR001190">
    <property type="entry name" value="SRCR"/>
</dbReference>
<keyword evidence="2 5" id="KW-0732">Signal</keyword>
<evidence type="ECO:0000259" key="6">
    <source>
        <dbReference type="PROSITE" id="PS50287"/>
    </source>
</evidence>
<dbReference type="SMR" id="Q54PL5"/>
<dbReference type="Gene3D" id="2.40.40.10">
    <property type="entry name" value="RlpA-like domain"/>
    <property type="match status" value="1"/>
</dbReference>
<dbReference type="PANTHER" id="PTHR31836:SF28">
    <property type="entry name" value="SRCR DOMAIN-CONTAINING PROTEIN-RELATED"/>
    <property type="match status" value="1"/>
</dbReference>
<keyword evidence="4" id="KW-0325">Glycoprotein</keyword>
<evidence type="ECO:0000259" key="7">
    <source>
        <dbReference type="PROSITE" id="PS51782"/>
    </source>
</evidence>
<evidence type="ECO:0000313" key="9">
    <source>
        <dbReference type="Proteomes" id="UP000002195"/>
    </source>
</evidence>
<sequence length="258" mass="26667">MKLILSLLTLSILYCANTVNAISGQVTYYNDVGYGACGTAIDANTQFLAAVPPAYWTTANPNLDPVCGKQVKLTYNGNSITLPVRDKCPGCPTNNIDISAPAFTQLVGSLGPGRVSVTWEFLGGSSSGGTTGTVSTTTGGSGTCPRTATVSAGQGCYDVWVSNCNNAWDENQFYAANPGVSCTALQVGQKLCCGGTSSSSSTTGSASCSRKGTVDAGQGCYDVWVSKCNNAWNENQFYAANPGVVCTDLQVGQQLCCN</sequence>
<dbReference type="HOGENOM" id="CLU_1075319_0_0_1"/>
<dbReference type="GO" id="GO:0004867">
    <property type="term" value="F:serine-type endopeptidase inhibitor activity"/>
    <property type="evidence" value="ECO:0007669"/>
    <property type="project" value="InterPro"/>
</dbReference>
<dbReference type="InterPro" id="IPR018392">
    <property type="entry name" value="LysM"/>
</dbReference>
<dbReference type="eggNOG" id="KOG2806">
    <property type="taxonomic scope" value="Eukaryota"/>
</dbReference>
<keyword evidence="9" id="KW-1185">Reference proteome</keyword>
<evidence type="ECO:0000256" key="4">
    <source>
        <dbReference type="ARBA" id="ARBA00023180"/>
    </source>
</evidence>
<comment type="caution">
    <text evidence="8">The sequence shown here is derived from an EMBL/GenBank/DDBJ whole genome shotgun (WGS) entry which is preliminary data.</text>
</comment>
<dbReference type="RefSeq" id="XP_638517.2">
    <property type="nucleotide sequence ID" value="XM_633425.2"/>
</dbReference>
<feature type="domain" description="LysM" evidence="7">
    <location>
        <begin position="146"/>
        <end position="193"/>
    </location>
</feature>
<dbReference type="PROSITE" id="PS51782">
    <property type="entry name" value="LYSM"/>
    <property type="match status" value="1"/>
</dbReference>
<dbReference type="STRING" id="44689.Q54PL5"/>
<dbReference type="GO" id="GO:0004869">
    <property type="term" value="F:cysteine-type endopeptidase inhibitor activity"/>
    <property type="evidence" value="ECO:0007669"/>
    <property type="project" value="InterPro"/>
</dbReference>